<organism evidence="2 3">
    <name type="scientific">Arthroderma otae (strain ATCC MYA-4605 / CBS 113480)</name>
    <name type="common">Microsporum canis</name>
    <dbReference type="NCBI Taxonomy" id="554155"/>
    <lineage>
        <taxon>Eukaryota</taxon>
        <taxon>Fungi</taxon>
        <taxon>Dikarya</taxon>
        <taxon>Ascomycota</taxon>
        <taxon>Pezizomycotina</taxon>
        <taxon>Eurotiomycetes</taxon>
        <taxon>Eurotiomycetidae</taxon>
        <taxon>Onygenales</taxon>
        <taxon>Arthrodermataceae</taxon>
        <taxon>Microsporum</taxon>
    </lineage>
</organism>
<evidence type="ECO:0000313" key="2">
    <source>
        <dbReference type="EMBL" id="EEQ33564.1"/>
    </source>
</evidence>
<feature type="compositionally biased region" description="Polar residues" evidence="1">
    <location>
        <begin position="385"/>
        <end position="410"/>
    </location>
</feature>
<dbReference type="HOGENOM" id="CLU_321641_0_0_1"/>
<evidence type="ECO:0000313" key="3">
    <source>
        <dbReference type="Proteomes" id="UP000002035"/>
    </source>
</evidence>
<sequence>MTARLCDVALTGIWNADVEGRHYVDLDFTLRMTSGDDDAVLPVLDIGPNTVVNILGQDVFKLKHDPSQTPDPELDTEPYDDETENEEFSAEEIGRQDDDVSIDIEATSRKLVTRDMRISPSPVKQRLFPPSPDTGEDIDEGENSDDSFRDDEDNNSSGSSTKVMGITNDDNGIFDIPEHKGEPQDQNSADGAEESPIITGVLQSQGGLPDFGHGSQKDIVGLDDTDDKENEVPKGDVGPERVSTRVPLGEIIPKRDSTTVLISTPSPSIEVPVIVNHGNSTPLPQLPSDSVVVTKRTSRSSPQKGSVSRIPVKKIYKVESHESDHGPISVVGPQDDVHSPEFMHKRNSPIARMAIMARALSNPSPPAVDMDNDQVDTHVNDEQPTRWSTSQSETSTPTKLRLPRSTSDNGLSMLDSHGTCAAEGPDMEDEAIQPVDESQVSEPLISFDEESENGDIGEKSHLAPSRDEIYITPENSEEPEMENFEIDDFYGDDADISGSEGNYSNEGQEKSIDLPSPSTASQRSMMWHYPGAMLEFMGEYPTLETAGDMLVVRMTPNVAQTNLSLIATIRITLTGSLEDDSEEFKSSLPDTDGHISIPWELKLKPPQVDGWVLKLSMMLPFSTTDEEYDSYMPELQPLAGEEELEEEKRPETKPEVELNPDSEPEASVEETDFGYCPCCSYHRENSPLVNTGRLMAMAGSVSYKLSIGSHVAQALLHNLRSYFDLTKPFKKAGHAFGAMLRNLCGEEGLVRFIAKCIRLALLVGTVSFFTGIGFRVASWSPYSWQNMVVGSQPGVICPVPQKEDPSVCCGRDLSLCPGAAGGVRLGESVDIAGKEVTDGKSTLTATWAVPTVGRGEGDEAGGAIPTTLEPTENGSSLTVGTAPIRALPGADGPASGLDGADAADEGGNIGSGKTDKANDARKATFRDRVDWALGWRGPLFD</sequence>
<feature type="compositionally biased region" description="Basic and acidic residues" evidence="1">
    <location>
        <begin position="375"/>
        <end position="384"/>
    </location>
</feature>
<accession>C5FUI0</accession>
<feature type="compositionally biased region" description="Basic and acidic residues" evidence="1">
    <location>
        <begin position="106"/>
        <end position="117"/>
    </location>
</feature>
<dbReference type="RefSeq" id="XP_002844419.1">
    <property type="nucleotide sequence ID" value="XM_002844373.1"/>
</dbReference>
<feature type="compositionally biased region" description="Low complexity" evidence="1">
    <location>
        <begin position="889"/>
        <end position="900"/>
    </location>
</feature>
<proteinExistence type="predicted"/>
<feature type="compositionally biased region" description="Acidic residues" evidence="1">
    <location>
        <begin position="72"/>
        <end position="90"/>
    </location>
</feature>
<name>C5FUI0_ARTOC</name>
<dbReference type="OMA" id="WNASTEG"/>
<protein>
    <submittedName>
        <fullName evidence="2">Uncharacterized protein</fullName>
    </submittedName>
</protein>
<dbReference type="OrthoDB" id="5599552at2759"/>
<dbReference type="VEuPathDB" id="FungiDB:MCYG_06383"/>
<dbReference type="GeneID" id="9227299"/>
<feature type="region of interest" description="Disordered" evidence="1">
    <location>
        <begin position="320"/>
        <end position="341"/>
    </location>
</feature>
<feature type="compositionally biased region" description="Polar residues" evidence="1">
    <location>
        <begin position="868"/>
        <end position="879"/>
    </location>
</feature>
<reference evidence="3" key="1">
    <citation type="journal article" date="2012" name="MBio">
        <title>Comparative genome analysis of Trichophyton rubrum and related dermatophytes reveals candidate genes involved in infection.</title>
        <authorList>
            <person name="Martinez D.A."/>
            <person name="Oliver B.G."/>
            <person name="Graeser Y."/>
            <person name="Goldberg J.M."/>
            <person name="Li W."/>
            <person name="Martinez-Rossi N.M."/>
            <person name="Monod M."/>
            <person name="Shelest E."/>
            <person name="Barton R.C."/>
            <person name="Birch E."/>
            <person name="Brakhage A.A."/>
            <person name="Chen Z."/>
            <person name="Gurr S.J."/>
            <person name="Heiman D."/>
            <person name="Heitman J."/>
            <person name="Kosti I."/>
            <person name="Rossi A."/>
            <person name="Saif S."/>
            <person name="Samalova M."/>
            <person name="Saunders C.W."/>
            <person name="Shea T."/>
            <person name="Summerbell R.C."/>
            <person name="Xu J."/>
            <person name="Young S."/>
            <person name="Zeng Q."/>
            <person name="Birren B.W."/>
            <person name="Cuomo C.A."/>
            <person name="White T.C."/>
        </authorList>
    </citation>
    <scope>NUCLEOTIDE SEQUENCE [LARGE SCALE GENOMIC DNA]</scope>
    <source>
        <strain evidence="3">ATCC MYA-4605 / CBS 113480</strain>
    </source>
</reference>
<keyword evidence="3" id="KW-1185">Reference proteome</keyword>
<feature type="region of interest" description="Disordered" evidence="1">
    <location>
        <begin position="62"/>
        <end position="242"/>
    </location>
</feature>
<dbReference type="eggNOG" id="ENOG502T3VM">
    <property type="taxonomic scope" value="Eukaryota"/>
</dbReference>
<feature type="region of interest" description="Disordered" evidence="1">
    <location>
        <begin position="852"/>
        <end position="916"/>
    </location>
</feature>
<feature type="region of interest" description="Disordered" evidence="1">
    <location>
        <begin position="641"/>
        <end position="668"/>
    </location>
</feature>
<feature type="compositionally biased region" description="Acidic residues" evidence="1">
    <location>
        <begin position="658"/>
        <end position="668"/>
    </location>
</feature>
<feature type="compositionally biased region" description="Basic and acidic residues" evidence="1">
    <location>
        <begin position="646"/>
        <end position="656"/>
    </location>
</feature>
<feature type="compositionally biased region" description="Acidic residues" evidence="1">
    <location>
        <begin position="134"/>
        <end position="154"/>
    </location>
</feature>
<gene>
    <name evidence="2" type="ORF">MCYG_06383</name>
</gene>
<dbReference type="EMBL" id="DS995706">
    <property type="protein sequence ID" value="EEQ33564.1"/>
    <property type="molecule type" value="Genomic_DNA"/>
</dbReference>
<dbReference type="Proteomes" id="UP000002035">
    <property type="component" value="Unassembled WGS sequence"/>
</dbReference>
<feature type="compositionally biased region" description="Basic and acidic residues" evidence="1">
    <location>
        <begin position="230"/>
        <end position="242"/>
    </location>
</feature>
<feature type="region of interest" description="Disordered" evidence="1">
    <location>
        <begin position="489"/>
        <end position="520"/>
    </location>
</feature>
<feature type="region of interest" description="Disordered" evidence="1">
    <location>
        <begin position="362"/>
        <end position="412"/>
    </location>
</feature>
<evidence type="ECO:0000256" key="1">
    <source>
        <dbReference type="SAM" id="MobiDB-lite"/>
    </source>
</evidence>
<dbReference type="AlphaFoldDB" id="C5FUI0"/>